<reference evidence="1" key="1">
    <citation type="submission" date="2021-03" db="EMBL/GenBank/DDBJ databases">
        <title>Whole genome shotgun sequence of Actinoplanes consettensis NBRC 14913.</title>
        <authorList>
            <person name="Komaki H."/>
            <person name="Tamura T."/>
        </authorList>
    </citation>
    <scope>NUCLEOTIDE SEQUENCE</scope>
    <source>
        <strain evidence="1">NBRC 14913</strain>
    </source>
</reference>
<sequence>MGERRIMTASGSEADVAALATMGTYIQAVASVFDTVHSVIPAGDRMSAWPSGVTLSDAERVWSGFLEQLADQVRRLGAAMSATAAAYRAADLRSADRLTAAGVTR</sequence>
<gene>
    <name evidence="1" type="ORF">Aco04nite_41450</name>
</gene>
<accession>A0A919SN75</accession>
<dbReference type="Proteomes" id="UP000680865">
    <property type="component" value="Unassembled WGS sequence"/>
</dbReference>
<dbReference type="AlphaFoldDB" id="A0A919SN75"/>
<dbReference type="EMBL" id="BOQP01000021">
    <property type="protein sequence ID" value="GIM74661.1"/>
    <property type="molecule type" value="Genomic_DNA"/>
</dbReference>
<keyword evidence="2" id="KW-1185">Reference proteome</keyword>
<name>A0A919SN75_9ACTN</name>
<proteinExistence type="predicted"/>
<comment type="caution">
    <text evidence="1">The sequence shown here is derived from an EMBL/GenBank/DDBJ whole genome shotgun (WGS) entry which is preliminary data.</text>
</comment>
<evidence type="ECO:0000313" key="2">
    <source>
        <dbReference type="Proteomes" id="UP000680865"/>
    </source>
</evidence>
<evidence type="ECO:0000313" key="1">
    <source>
        <dbReference type="EMBL" id="GIM74661.1"/>
    </source>
</evidence>
<organism evidence="1 2">
    <name type="scientific">Winogradskya consettensis</name>
    <dbReference type="NCBI Taxonomy" id="113560"/>
    <lineage>
        <taxon>Bacteria</taxon>
        <taxon>Bacillati</taxon>
        <taxon>Actinomycetota</taxon>
        <taxon>Actinomycetes</taxon>
        <taxon>Micromonosporales</taxon>
        <taxon>Micromonosporaceae</taxon>
        <taxon>Winogradskya</taxon>
    </lineage>
</organism>
<protein>
    <submittedName>
        <fullName evidence="1">Uncharacterized protein</fullName>
    </submittedName>
</protein>